<evidence type="ECO:0000313" key="3">
    <source>
        <dbReference type="RefSeq" id="XP_031564648.1"/>
    </source>
</evidence>
<dbReference type="PANTHER" id="PTHR15131:SF3">
    <property type="entry name" value="SNRNA-ACTIVATING PROTEIN COMPLEX SUBUNIT 1"/>
    <property type="match status" value="1"/>
</dbReference>
<evidence type="ECO:0000256" key="1">
    <source>
        <dbReference type="SAM" id="MobiDB-lite"/>
    </source>
</evidence>
<dbReference type="OrthoDB" id="20127at2759"/>
<dbReference type="GO" id="GO:0019185">
    <property type="term" value="C:snRNA-activating protein complex"/>
    <property type="evidence" value="ECO:0007669"/>
    <property type="project" value="TreeGrafter"/>
</dbReference>
<feature type="region of interest" description="Disordered" evidence="1">
    <location>
        <begin position="290"/>
        <end position="320"/>
    </location>
</feature>
<name>A0A6P8I9D6_ACTTE</name>
<dbReference type="GeneID" id="116300031"/>
<gene>
    <name evidence="3" type="primary">LOC116300031</name>
</gene>
<dbReference type="GO" id="GO:0042795">
    <property type="term" value="P:snRNA transcription by RNA polymerase II"/>
    <property type="evidence" value="ECO:0007669"/>
    <property type="project" value="TreeGrafter"/>
</dbReference>
<dbReference type="PANTHER" id="PTHR15131">
    <property type="entry name" value="SMALL NUCLEAR RNA ACTIVATING COMPLEX, POLYPEPTIDE 1"/>
    <property type="match status" value="1"/>
</dbReference>
<dbReference type="FunCoup" id="A0A6P8I9D6">
    <property type="interactions" value="761"/>
</dbReference>
<dbReference type="InParanoid" id="A0A6P8I9D6"/>
<dbReference type="RefSeq" id="XP_031564648.1">
    <property type="nucleotide sequence ID" value="XM_031708788.1"/>
</dbReference>
<dbReference type="Proteomes" id="UP000515163">
    <property type="component" value="Unplaced"/>
</dbReference>
<organism evidence="2 3">
    <name type="scientific">Actinia tenebrosa</name>
    <name type="common">Australian red waratah sea anemone</name>
    <dbReference type="NCBI Taxonomy" id="6105"/>
    <lineage>
        <taxon>Eukaryota</taxon>
        <taxon>Metazoa</taxon>
        <taxon>Cnidaria</taxon>
        <taxon>Anthozoa</taxon>
        <taxon>Hexacorallia</taxon>
        <taxon>Actiniaria</taxon>
        <taxon>Actiniidae</taxon>
        <taxon>Actinia</taxon>
    </lineage>
</organism>
<dbReference type="InterPro" id="IPR019188">
    <property type="entry name" value="SNAPC1"/>
</dbReference>
<proteinExistence type="predicted"/>
<evidence type="ECO:0000313" key="2">
    <source>
        <dbReference type="Proteomes" id="UP000515163"/>
    </source>
</evidence>
<dbReference type="Pfam" id="PF09808">
    <property type="entry name" value="SNAPC1"/>
    <property type="match status" value="1"/>
</dbReference>
<sequence length="320" mass="37017">MAEGLVEDCRLLLSRFESRGTVRFEVFSELWREMNFSLIHCGRKDANGRIQITEYLYRIILSYLSPSCTFIYRVGAIYALYGVYSTQLCNPKIKIRMTILTWNNLKDLHEELIYLKHHDADFILRSLKNSKAFLFCALPTQIAYGSRDGITSREGEHTAAIALEADQVIDKTCGMLERIHKIHNKYQNTRERLFSFEDTSLSKSALDVVHTGLAVDIARDIETFDKWKQNRCLKHVLNQRKSTILMIPDDNFEKNRPRVSAMDNLTQNTLTESATRAKLLEQIKKRSFSQVGKVSRSMRHLKPTAAEDDSTNTKRQKDDK</sequence>
<dbReference type="GO" id="GO:0043565">
    <property type="term" value="F:sequence-specific DNA binding"/>
    <property type="evidence" value="ECO:0007669"/>
    <property type="project" value="TreeGrafter"/>
</dbReference>
<accession>A0A6P8I9D6</accession>
<reference evidence="3" key="1">
    <citation type="submission" date="2025-08" db="UniProtKB">
        <authorList>
            <consortium name="RefSeq"/>
        </authorList>
    </citation>
    <scope>IDENTIFICATION</scope>
    <source>
        <tissue evidence="3">Tentacle</tissue>
    </source>
</reference>
<feature type="compositionally biased region" description="Basic and acidic residues" evidence="1">
    <location>
        <begin position="311"/>
        <end position="320"/>
    </location>
</feature>
<dbReference type="KEGG" id="aten:116300031"/>
<protein>
    <submittedName>
        <fullName evidence="3">snRNA-activating protein complex subunit 1-like</fullName>
    </submittedName>
</protein>
<keyword evidence="2" id="KW-1185">Reference proteome</keyword>
<dbReference type="AlphaFoldDB" id="A0A6P8I9D6"/>
<dbReference type="GO" id="GO:0042796">
    <property type="term" value="P:snRNA transcription by RNA polymerase III"/>
    <property type="evidence" value="ECO:0007669"/>
    <property type="project" value="TreeGrafter"/>
</dbReference>